<dbReference type="EMBL" id="JAVRRT010000007">
    <property type="protein sequence ID" value="KAK5170591.1"/>
    <property type="molecule type" value="Genomic_DNA"/>
</dbReference>
<evidence type="ECO:0000313" key="22">
    <source>
        <dbReference type="Proteomes" id="UP001337655"/>
    </source>
</evidence>
<dbReference type="InterPro" id="IPR017938">
    <property type="entry name" value="Riboflavin_synthase-like_b-brl"/>
</dbReference>
<keyword evidence="11 19" id="KW-0520">NAD</keyword>
<comment type="function">
    <text evidence="14">NADH-dependent reductase for DPH3 and cytochrome b5. Required for the first step of diphthamide biosynthesis, a post-translational modification of histidine which occurs in elongation factor 2. DPH1 and DPH2 transfer a 3-amino-3-carboxypropyl (ACP) group from S-adenosyl-L-methionine (SAM) to a histidine residue, the reaction is assisted by a reduction system comprising DPH3 and a NADH-dependent reductase, predominantly CBR1. By reducing DPH3, also involved in the formation of the tRNA wobble base modification mcm5s 2U (5-methoxycarbonylmethyl-2-thiouridine), mediated by the elongator complex. The cytochrome b5/NADH cytochrome b5 reductase electron transfer system supports the catalytic activity of several sterol biosynthetic enzymes.</text>
</comment>
<dbReference type="SUPFAM" id="SSF52343">
    <property type="entry name" value="Ferredoxin reductase-like, C-terminal NADP-linked domain"/>
    <property type="match status" value="1"/>
</dbReference>
<dbReference type="InterPro" id="IPR001433">
    <property type="entry name" value="OxRdtase_FAD/NAD-bd"/>
</dbReference>
<comment type="catalytic activity">
    <reaction evidence="16 19">
        <text>2 Fe(III)-[cytochrome b5] + NADH = 2 Fe(II)-[cytochrome b5] + NAD(+) + H(+)</text>
        <dbReference type="Rhea" id="RHEA:46680"/>
        <dbReference type="Rhea" id="RHEA-COMP:10438"/>
        <dbReference type="Rhea" id="RHEA-COMP:10439"/>
        <dbReference type="ChEBI" id="CHEBI:15378"/>
        <dbReference type="ChEBI" id="CHEBI:29033"/>
        <dbReference type="ChEBI" id="CHEBI:29034"/>
        <dbReference type="ChEBI" id="CHEBI:57540"/>
        <dbReference type="ChEBI" id="CHEBI:57945"/>
        <dbReference type="EC" id="1.6.2.2"/>
    </reaction>
</comment>
<feature type="binding site" evidence="18">
    <location>
        <position position="100"/>
    </location>
    <ligand>
        <name>FAD</name>
        <dbReference type="ChEBI" id="CHEBI:57692"/>
    </ligand>
</feature>
<keyword evidence="9" id="KW-1133">Transmembrane helix</keyword>
<dbReference type="Pfam" id="PF00970">
    <property type="entry name" value="FAD_binding_6"/>
    <property type="match status" value="1"/>
</dbReference>
<dbReference type="PRINTS" id="PR00406">
    <property type="entry name" value="CYTB5RDTASE"/>
</dbReference>
<comment type="pathway">
    <text evidence="3">Protein modification; peptidyl-diphthamide biosynthesis.</text>
</comment>
<evidence type="ECO:0000256" key="7">
    <source>
        <dbReference type="ARBA" id="ARBA00022787"/>
    </source>
</evidence>
<comment type="subcellular location">
    <subcellularLocation>
        <location evidence="2">Mitochondrion outer membrane</location>
        <topology evidence="2">Single-pass membrane protein</topology>
    </subcellularLocation>
</comment>
<dbReference type="PANTHER" id="PTHR19370:SF184">
    <property type="entry name" value="NADH-CYTOCHROME B5 REDUCTASE-LIKE"/>
    <property type="match status" value="1"/>
</dbReference>
<keyword evidence="13" id="KW-0472">Membrane</keyword>
<dbReference type="GO" id="GO:0090524">
    <property type="term" value="F:cytochrome-b5 reductase activity, acting on NADH"/>
    <property type="evidence" value="ECO:0007669"/>
    <property type="project" value="UniProtKB-EC"/>
</dbReference>
<organism evidence="21 22">
    <name type="scientific">Saxophila tyrrhenica</name>
    <dbReference type="NCBI Taxonomy" id="1690608"/>
    <lineage>
        <taxon>Eukaryota</taxon>
        <taxon>Fungi</taxon>
        <taxon>Dikarya</taxon>
        <taxon>Ascomycota</taxon>
        <taxon>Pezizomycotina</taxon>
        <taxon>Dothideomycetes</taxon>
        <taxon>Dothideomycetidae</taxon>
        <taxon>Mycosphaerellales</taxon>
        <taxon>Extremaceae</taxon>
        <taxon>Saxophila</taxon>
    </lineage>
</organism>
<accession>A0AAV9PBN9</accession>
<evidence type="ECO:0000256" key="13">
    <source>
        <dbReference type="ARBA" id="ARBA00023136"/>
    </source>
</evidence>
<dbReference type="InterPro" id="IPR008333">
    <property type="entry name" value="Cbr1-like_FAD-bd_dom"/>
</dbReference>
<dbReference type="Gene3D" id="3.40.50.80">
    <property type="entry name" value="Nucleotide-binding domain of ferredoxin-NADP reductase (FNR) module"/>
    <property type="match status" value="1"/>
</dbReference>
<evidence type="ECO:0000256" key="12">
    <source>
        <dbReference type="ARBA" id="ARBA00023128"/>
    </source>
</evidence>
<evidence type="ECO:0000256" key="15">
    <source>
        <dbReference type="ARBA" id="ARBA00038836"/>
    </source>
</evidence>
<evidence type="ECO:0000256" key="8">
    <source>
        <dbReference type="ARBA" id="ARBA00022827"/>
    </source>
</evidence>
<dbReference type="PROSITE" id="PS51384">
    <property type="entry name" value="FAD_FR"/>
    <property type="match status" value="1"/>
</dbReference>
<comment type="cofactor">
    <cofactor evidence="1 18 19">
        <name>FAD</name>
        <dbReference type="ChEBI" id="CHEBI:57692"/>
    </cofactor>
</comment>
<evidence type="ECO:0000256" key="6">
    <source>
        <dbReference type="ARBA" id="ARBA00022692"/>
    </source>
</evidence>
<sequence length="290" mass="31466">MASNLAIAAGILLTAAIAALSYQFLNKGAKKVLDPNNFQTFPISEKTVTSHNTAIYRFALPTPNSILGLPIGQHISLAATLDVKDSKTGATERKEVVRSYTPISSDVNPGYFDLMIKSYPTGNISRHLATLKVGDVMKVKGPKGAMVYTPNMVRSFGMIAGGTGITPMLQIVRAILRGRKTGDKTEINLIFANVNEEDILLREDLEKLSKEDEKFHLHYVLNNPPEGWTGSVGFVTGDIIKAHLPAPANDMKILICGPPPMVSAIKKATESLGYQKARPVSKLDDQVFAF</sequence>
<dbReference type="InterPro" id="IPR017927">
    <property type="entry name" value="FAD-bd_FR_type"/>
</dbReference>
<dbReference type="PANTHER" id="PTHR19370">
    <property type="entry name" value="NADH-CYTOCHROME B5 REDUCTASE"/>
    <property type="match status" value="1"/>
</dbReference>
<dbReference type="FunFam" id="2.40.30.10:FF:000032">
    <property type="entry name" value="NADH-cytochrome b5 reductase"/>
    <property type="match status" value="1"/>
</dbReference>
<dbReference type="RefSeq" id="XP_064659789.1">
    <property type="nucleotide sequence ID" value="XM_064802428.1"/>
</dbReference>
<comment type="catalytic activity">
    <reaction evidence="17">
        <text>2 Fe(3+)-[Dph3] + NADH = 2 Fe(2+)-[Dph3] + NAD(+) + H(+)</text>
        <dbReference type="Rhea" id="RHEA:71231"/>
        <dbReference type="Rhea" id="RHEA-COMP:18002"/>
        <dbReference type="Rhea" id="RHEA-COMP:18003"/>
        <dbReference type="ChEBI" id="CHEBI:15378"/>
        <dbReference type="ChEBI" id="CHEBI:29033"/>
        <dbReference type="ChEBI" id="CHEBI:29034"/>
        <dbReference type="ChEBI" id="CHEBI:57540"/>
        <dbReference type="ChEBI" id="CHEBI:57945"/>
        <dbReference type="ChEBI" id="CHEBI:83228"/>
    </reaction>
    <physiologicalReaction direction="left-to-right" evidence="17">
        <dbReference type="Rhea" id="RHEA:71232"/>
    </physiologicalReaction>
</comment>
<evidence type="ECO:0000256" key="9">
    <source>
        <dbReference type="ARBA" id="ARBA00022989"/>
    </source>
</evidence>
<keyword evidence="12" id="KW-0496">Mitochondrion</keyword>
<feature type="binding site" evidence="18">
    <location>
        <position position="98"/>
    </location>
    <ligand>
        <name>FAD</name>
        <dbReference type="ChEBI" id="CHEBI:57692"/>
    </ligand>
</feature>
<dbReference type="GO" id="GO:0005783">
    <property type="term" value="C:endoplasmic reticulum"/>
    <property type="evidence" value="ECO:0007669"/>
    <property type="project" value="TreeGrafter"/>
</dbReference>
<evidence type="ECO:0000259" key="20">
    <source>
        <dbReference type="PROSITE" id="PS51384"/>
    </source>
</evidence>
<evidence type="ECO:0000256" key="10">
    <source>
        <dbReference type="ARBA" id="ARBA00023002"/>
    </source>
</evidence>
<comment type="similarity">
    <text evidence="4 19">Belongs to the flavoprotein pyridine nucleotide cytochrome reductase family.</text>
</comment>
<evidence type="ECO:0000256" key="18">
    <source>
        <dbReference type="PIRSR" id="PIRSR601834-1"/>
    </source>
</evidence>
<evidence type="ECO:0000256" key="5">
    <source>
        <dbReference type="ARBA" id="ARBA00022630"/>
    </source>
</evidence>
<dbReference type="PRINTS" id="PR00371">
    <property type="entry name" value="FPNCR"/>
</dbReference>
<evidence type="ECO:0000256" key="2">
    <source>
        <dbReference type="ARBA" id="ARBA00004572"/>
    </source>
</evidence>
<dbReference type="SUPFAM" id="SSF63380">
    <property type="entry name" value="Riboflavin synthase domain-like"/>
    <property type="match status" value="1"/>
</dbReference>
<feature type="domain" description="FAD-binding FR-type" evidence="20">
    <location>
        <begin position="36"/>
        <end position="149"/>
    </location>
</feature>
<evidence type="ECO:0000256" key="3">
    <source>
        <dbReference type="ARBA" id="ARBA00005156"/>
    </source>
</evidence>
<dbReference type="InterPro" id="IPR001709">
    <property type="entry name" value="Flavoprot_Pyr_Nucl_cyt_Rdtase"/>
</dbReference>
<feature type="binding site" evidence="18">
    <location>
        <position position="166"/>
    </location>
    <ligand>
        <name>FAD</name>
        <dbReference type="ChEBI" id="CHEBI:57692"/>
    </ligand>
</feature>
<feature type="binding site" evidence="18">
    <location>
        <position position="117"/>
    </location>
    <ligand>
        <name>FAD</name>
        <dbReference type="ChEBI" id="CHEBI:57692"/>
    </ligand>
</feature>
<dbReference type="GeneID" id="89926524"/>
<evidence type="ECO:0000256" key="11">
    <source>
        <dbReference type="ARBA" id="ARBA00023027"/>
    </source>
</evidence>
<evidence type="ECO:0000313" key="21">
    <source>
        <dbReference type="EMBL" id="KAK5170591.1"/>
    </source>
</evidence>
<feature type="binding site" evidence="18">
    <location>
        <position position="124"/>
    </location>
    <ligand>
        <name>FAD</name>
        <dbReference type="ChEBI" id="CHEBI:57692"/>
    </ligand>
</feature>
<evidence type="ECO:0000256" key="19">
    <source>
        <dbReference type="RuleBase" id="RU361226"/>
    </source>
</evidence>
<name>A0AAV9PBN9_9PEZI</name>
<dbReference type="EC" id="1.6.2.2" evidence="19"/>
<dbReference type="CDD" id="cd06183">
    <property type="entry name" value="cyt_b5_reduct_like"/>
    <property type="match status" value="1"/>
</dbReference>
<proteinExistence type="inferred from homology"/>
<keyword evidence="7" id="KW-1000">Mitochondrion outer membrane</keyword>
<dbReference type="InterPro" id="IPR039261">
    <property type="entry name" value="FNR_nucleotide-bd"/>
</dbReference>
<gene>
    <name evidence="21" type="primary">CBR1</name>
    <name evidence="21" type="ORF">LTR77_005180</name>
</gene>
<dbReference type="GO" id="GO:0005741">
    <property type="term" value="C:mitochondrial outer membrane"/>
    <property type="evidence" value="ECO:0007669"/>
    <property type="project" value="UniProtKB-SubCell"/>
</dbReference>
<evidence type="ECO:0000256" key="14">
    <source>
        <dbReference type="ARBA" id="ARBA00037104"/>
    </source>
</evidence>
<dbReference type="Pfam" id="PF00175">
    <property type="entry name" value="NAD_binding_1"/>
    <property type="match status" value="1"/>
</dbReference>
<comment type="subunit">
    <text evidence="15">Monomer. Component of the 2-(3-amino-3-carboxypropyl)histidine synthase complex composed of DPH1, DPH2, DPH3 and a NADH-dependent reductase, predominantly CBR1.</text>
</comment>
<evidence type="ECO:0000256" key="16">
    <source>
        <dbReference type="ARBA" id="ARBA00047682"/>
    </source>
</evidence>
<evidence type="ECO:0000256" key="1">
    <source>
        <dbReference type="ARBA" id="ARBA00001974"/>
    </source>
</evidence>
<keyword evidence="10 19" id="KW-0560">Oxidoreductase</keyword>
<keyword evidence="8 18" id="KW-0274">FAD</keyword>
<dbReference type="Gene3D" id="2.40.30.10">
    <property type="entry name" value="Translation factors"/>
    <property type="match status" value="1"/>
</dbReference>
<protein>
    <recommendedName>
        <fullName evidence="19">NADH-cytochrome b5 reductase</fullName>
        <ecNumber evidence="19">1.6.2.2</ecNumber>
    </recommendedName>
</protein>
<keyword evidence="22" id="KW-1185">Reference proteome</keyword>
<dbReference type="InterPro" id="IPR001834">
    <property type="entry name" value="CBR-like"/>
</dbReference>
<dbReference type="AlphaFoldDB" id="A0AAV9PBN9"/>
<comment type="caution">
    <text evidence="21">The sequence shown here is derived from an EMBL/GenBank/DDBJ whole genome shotgun (WGS) entry which is preliminary data.</text>
</comment>
<feature type="binding site" evidence="18">
    <location>
        <position position="125"/>
    </location>
    <ligand>
        <name>FAD</name>
        <dbReference type="ChEBI" id="CHEBI:57692"/>
    </ligand>
</feature>
<keyword evidence="5 18" id="KW-0285">Flavoprotein</keyword>
<keyword evidence="6" id="KW-0812">Transmembrane</keyword>
<dbReference type="Proteomes" id="UP001337655">
    <property type="component" value="Unassembled WGS sequence"/>
</dbReference>
<reference evidence="21 22" key="1">
    <citation type="submission" date="2023-08" db="EMBL/GenBank/DDBJ databases">
        <title>Black Yeasts Isolated from many extreme environments.</title>
        <authorList>
            <person name="Coleine C."/>
            <person name="Stajich J.E."/>
            <person name="Selbmann L."/>
        </authorList>
    </citation>
    <scope>NUCLEOTIDE SEQUENCE [LARGE SCALE GENOMIC DNA]</scope>
    <source>
        <strain evidence="21 22">CCFEE 5935</strain>
    </source>
</reference>
<evidence type="ECO:0000256" key="4">
    <source>
        <dbReference type="ARBA" id="ARBA00006105"/>
    </source>
</evidence>
<dbReference type="FunFam" id="3.40.50.80:FF:000019">
    <property type="entry name" value="NADH-cytochrome b5 reductase"/>
    <property type="match status" value="1"/>
</dbReference>
<evidence type="ECO:0000256" key="17">
    <source>
        <dbReference type="ARBA" id="ARBA00049138"/>
    </source>
</evidence>